<dbReference type="EMBL" id="OUUY01000001">
    <property type="protein sequence ID" value="SPP99487.1"/>
    <property type="molecule type" value="Genomic_DNA"/>
</dbReference>
<evidence type="ECO:0000313" key="3">
    <source>
        <dbReference type="Proteomes" id="UP000245125"/>
    </source>
</evidence>
<name>A0A2U3QDJ8_9BACT</name>
<evidence type="ECO:0000259" key="1">
    <source>
        <dbReference type="Pfam" id="PF06722"/>
    </source>
</evidence>
<dbReference type="EC" id="2.4.1.-" evidence="2"/>
<keyword evidence="2" id="KW-0328">Glycosyltransferase</keyword>
<dbReference type="Gene3D" id="3.40.50.2000">
    <property type="entry name" value="Glycogen Phosphorylase B"/>
    <property type="match status" value="2"/>
</dbReference>
<keyword evidence="3" id="KW-1185">Reference proteome</keyword>
<sequence>MTSDKRVKEKKHILFVGEEVTLAHIVRPLLLADSLDRSKYNISFASGHKYNSLLENCGLSNYFLHTIQSEVFLDRLSEGKPLYNFDELKKYVEFELSCIAKLSPDLIVGDFRISLGVTADLLGIPYICLSNAHWSPYSVLPFPVPEHVMLKIFGIGMVGRLLPKLLPLIFWHHARSFNAVRNFYGLPSVGNLKNVYTYGTWTLYTDIPSVSPTKNLPQNHSYIGPVIWSPDIAPPHWWSKLPEDKHLIYITMGSSGDVRVLKKILEALKDTVYIGVVATAGRIKIEPSTNIFSADYLPGLDIVKKASLVLCNGGSATAYQALSQGVPVFGFPSNADQFYTMESIEKNGAGILIRPGHASSTNILRAINSLIQDDGYKAVAQKLAEEIAHYIAPKIFRSFIDNWADGNLKQ</sequence>
<dbReference type="InterPro" id="IPR010610">
    <property type="entry name" value="EryCIII-like_C"/>
</dbReference>
<evidence type="ECO:0000313" key="2">
    <source>
        <dbReference type="EMBL" id="SPP99487.1"/>
    </source>
</evidence>
<dbReference type="Pfam" id="PF06722">
    <property type="entry name" value="EryCIII-like_C"/>
    <property type="match status" value="1"/>
</dbReference>
<accession>A0A2U3QDJ8</accession>
<feature type="domain" description="Erythromycin biosynthesis protein CIII-like C-terminal" evidence="1">
    <location>
        <begin position="289"/>
        <end position="390"/>
    </location>
</feature>
<dbReference type="PANTHER" id="PTHR48050">
    <property type="entry name" value="STEROL 3-BETA-GLUCOSYLTRANSFERASE"/>
    <property type="match status" value="1"/>
</dbReference>
<dbReference type="InterPro" id="IPR050426">
    <property type="entry name" value="Glycosyltransferase_28"/>
</dbReference>
<dbReference type="AlphaFoldDB" id="A0A2U3QDJ8"/>
<gene>
    <name evidence="2" type="ORF">NBG4_10021</name>
</gene>
<proteinExistence type="predicted"/>
<organism evidence="2 3">
    <name type="scientific">Candidatus Sulfobium mesophilum</name>
    <dbReference type="NCBI Taxonomy" id="2016548"/>
    <lineage>
        <taxon>Bacteria</taxon>
        <taxon>Pseudomonadati</taxon>
        <taxon>Nitrospirota</taxon>
        <taxon>Nitrospiria</taxon>
        <taxon>Nitrospirales</taxon>
        <taxon>Nitrospiraceae</taxon>
        <taxon>Candidatus Sulfobium</taxon>
    </lineage>
</organism>
<dbReference type="PANTHER" id="PTHR48050:SF13">
    <property type="entry name" value="STEROL 3-BETA-GLUCOSYLTRANSFERASE UGT80A2"/>
    <property type="match status" value="1"/>
</dbReference>
<dbReference type="Proteomes" id="UP000245125">
    <property type="component" value="Unassembled WGS sequence"/>
</dbReference>
<keyword evidence="2" id="KW-0808">Transferase</keyword>
<dbReference type="SUPFAM" id="SSF53756">
    <property type="entry name" value="UDP-Glycosyltransferase/glycogen phosphorylase"/>
    <property type="match status" value="1"/>
</dbReference>
<protein>
    <submittedName>
        <fullName evidence="2">PGL/p-HBAD biosynthesis glycosyltransferase MRA_2985</fullName>
        <ecNumber evidence="2">2.4.1.-</ecNumber>
    </submittedName>
</protein>
<dbReference type="GO" id="GO:0016757">
    <property type="term" value="F:glycosyltransferase activity"/>
    <property type="evidence" value="ECO:0007669"/>
    <property type="project" value="UniProtKB-KW"/>
</dbReference>
<reference evidence="3" key="1">
    <citation type="submission" date="2018-03" db="EMBL/GenBank/DDBJ databases">
        <authorList>
            <person name="Zecchin S."/>
        </authorList>
    </citation>
    <scope>NUCLEOTIDE SEQUENCE [LARGE SCALE GENOMIC DNA]</scope>
</reference>